<comment type="similarity">
    <text evidence="2">Belongs to the glycosyl hydrolase 100 family.</text>
</comment>
<keyword evidence="5" id="KW-0119">Carbohydrate metabolism</keyword>
<evidence type="ECO:0000256" key="1">
    <source>
        <dbReference type="ARBA" id="ARBA00000094"/>
    </source>
</evidence>
<dbReference type="EC" id="3.2.1.26" evidence="3"/>
<evidence type="ECO:0000256" key="3">
    <source>
        <dbReference type="ARBA" id="ARBA00012758"/>
    </source>
</evidence>
<dbReference type="SUPFAM" id="SSF48208">
    <property type="entry name" value="Six-hairpin glycosidases"/>
    <property type="match status" value="1"/>
</dbReference>
<accession>A0A0G0T7H6</accession>
<dbReference type="Gene3D" id="1.50.10.10">
    <property type="match status" value="1"/>
</dbReference>
<evidence type="ECO:0000256" key="4">
    <source>
        <dbReference type="ARBA" id="ARBA00022801"/>
    </source>
</evidence>
<dbReference type="EMBL" id="LBXO01000003">
    <property type="protein sequence ID" value="KKR33797.1"/>
    <property type="molecule type" value="Genomic_DNA"/>
</dbReference>
<dbReference type="PATRIC" id="fig|1618642.3.peg.103"/>
<dbReference type="Proteomes" id="UP000034137">
    <property type="component" value="Unassembled WGS sequence"/>
</dbReference>
<dbReference type="InterPro" id="IPR024746">
    <property type="entry name" value="Glyco_hydro_100"/>
</dbReference>
<dbReference type="AlphaFoldDB" id="A0A0G0T7H6"/>
<proteinExistence type="inferred from homology"/>
<dbReference type="GO" id="GO:0005975">
    <property type="term" value="P:carbohydrate metabolic process"/>
    <property type="evidence" value="ECO:0007669"/>
    <property type="project" value="InterPro"/>
</dbReference>
<evidence type="ECO:0000313" key="7">
    <source>
        <dbReference type="EMBL" id="KKR33797.1"/>
    </source>
</evidence>
<protein>
    <recommendedName>
        <fullName evidence="3">beta-fructofuranosidase</fullName>
        <ecNumber evidence="3">3.2.1.26</ecNumber>
    </recommendedName>
</protein>
<dbReference type="Pfam" id="PF12899">
    <property type="entry name" value="Glyco_hydro_100"/>
    <property type="match status" value="1"/>
</dbReference>
<keyword evidence="4" id="KW-0378">Hydrolase</keyword>
<dbReference type="InterPro" id="IPR012341">
    <property type="entry name" value="6hp_glycosidase-like_sf"/>
</dbReference>
<dbReference type="GO" id="GO:0004564">
    <property type="term" value="F:beta-fructofuranosidase activity"/>
    <property type="evidence" value="ECO:0007669"/>
    <property type="project" value="UniProtKB-EC"/>
</dbReference>
<dbReference type="GO" id="GO:0033926">
    <property type="term" value="F:endo-alpha-N-acetylgalactosaminidase activity"/>
    <property type="evidence" value="ECO:0007669"/>
    <property type="project" value="InterPro"/>
</dbReference>
<keyword evidence="6" id="KW-0326">Glycosidase</keyword>
<reference evidence="7 8" key="1">
    <citation type="journal article" date="2015" name="Nature">
        <title>rRNA introns, odd ribosomes, and small enigmatic genomes across a large radiation of phyla.</title>
        <authorList>
            <person name="Brown C.T."/>
            <person name="Hug L.A."/>
            <person name="Thomas B.C."/>
            <person name="Sharon I."/>
            <person name="Castelle C.J."/>
            <person name="Singh A."/>
            <person name="Wilkins M.J."/>
            <person name="Williams K.H."/>
            <person name="Banfield J.F."/>
        </authorList>
    </citation>
    <scope>NUCLEOTIDE SEQUENCE [LARGE SCALE GENOMIC DNA]</scope>
</reference>
<comment type="catalytic activity">
    <reaction evidence="1">
        <text>Hydrolysis of terminal non-reducing beta-D-fructofuranoside residues in beta-D-fructofuranosides.</text>
        <dbReference type="EC" id="3.2.1.26"/>
    </reaction>
</comment>
<evidence type="ECO:0000256" key="5">
    <source>
        <dbReference type="ARBA" id="ARBA00023277"/>
    </source>
</evidence>
<comment type="caution">
    <text evidence="7">The sequence shown here is derived from an EMBL/GenBank/DDBJ whole genome shotgun (WGS) entry which is preliminary data.</text>
</comment>
<sequence>MKNNLLQEASDKAIELLLNNSVLNGILASSKSKQAISRSYLNVFGRDASICSFGMVMSGNAKLIETAKQSLLLLSAYQADNGQIPNYIKMQKRDADFWYLGCIDATLWWLLAIKFFDHHSNTKNKLSLILKKEIKKALNWLACQEHPKFYLLVQNEASDWADIMPRSGFVLYTNSLWYWVKEKYGLEKIKETKESFNYLFYPWQEVPQKYLNRNHRAKRLINAAKEKIAAQENFLSYANYLFFGEEVDVYANLLAIISGVADKKIEKLIINSFLKNKVNQPWPVKTVLKPIKENSKNWREYMRLNSQNFPNQYHNGGIWPFVGEFWVIALIKTGNKTIAAQEISRLAELNSKGDWQFNEWFHGKSGKAAGMEGQSWNAAMYILALQLLNNKKINL</sequence>
<organism evidence="7 8">
    <name type="scientific">Candidatus Falkowbacteria bacterium GW2011_GWF2_39_8</name>
    <dbReference type="NCBI Taxonomy" id="1618642"/>
    <lineage>
        <taxon>Bacteria</taxon>
        <taxon>Candidatus Falkowiibacteriota</taxon>
    </lineage>
</organism>
<evidence type="ECO:0000256" key="6">
    <source>
        <dbReference type="ARBA" id="ARBA00023295"/>
    </source>
</evidence>
<gene>
    <name evidence="7" type="ORF">UT64_C0003G0018</name>
</gene>
<dbReference type="InterPro" id="IPR008928">
    <property type="entry name" value="6-hairpin_glycosidase_sf"/>
</dbReference>
<evidence type="ECO:0000313" key="8">
    <source>
        <dbReference type="Proteomes" id="UP000034137"/>
    </source>
</evidence>
<evidence type="ECO:0000256" key="2">
    <source>
        <dbReference type="ARBA" id="ARBA00007671"/>
    </source>
</evidence>
<name>A0A0G0T7H6_9BACT</name>